<proteinExistence type="predicted"/>
<organism evidence="3 4">
    <name type="scientific">Chryseobacterium piscicola</name>
    <dbReference type="NCBI Taxonomy" id="551459"/>
    <lineage>
        <taxon>Bacteria</taxon>
        <taxon>Pseudomonadati</taxon>
        <taxon>Bacteroidota</taxon>
        <taxon>Flavobacteriia</taxon>
        <taxon>Flavobacteriales</taxon>
        <taxon>Weeksellaceae</taxon>
        <taxon>Chryseobacterium group</taxon>
        <taxon>Chryseobacterium</taxon>
    </lineage>
</organism>
<dbReference type="AlphaFoldDB" id="A0A1N7K1A5"/>
<reference evidence="2 5" key="1">
    <citation type="submission" date="2016-11" db="EMBL/GenBank/DDBJ databases">
        <title>Whole genomes of Flavobacteriaceae.</title>
        <authorList>
            <person name="Stine C."/>
            <person name="Li C."/>
            <person name="Tadesse D."/>
        </authorList>
    </citation>
    <scope>NUCLEOTIDE SEQUENCE [LARGE SCALE GENOMIC DNA]</scope>
    <source>
        <strain evidence="2 5">DSM 21068</strain>
    </source>
</reference>
<dbReference type="InterPro" id="IPR046588">
    <property type="entry name" value="DUF6646"/>
</dbReference>
<accession>A0A1N7K1A5</accession>
<reference evidence="4" key="2">
    <citation type="submission" date="2017-01" db="EMBL/GenBank/DDBJ databases">
        <authorList>
            <person name="Varghese N."/>
            <person name="Submissions S."/>
        </authorList>
    </citation>
    <scope>NUCLEOTIDE SEQUENCE [LARGE SCALE GENOMIC DNA]</scope>
    <source>
        <strain evidence="4">DSM 21068</strain>
    </source>
</reference>
<gene>
    <name evidence="2" type="ORF">B0A70_05425</name>
    <name evidence="3" type="ORF">SAMN05421796_101260</name>
</gene>
<evidence type="ECO:0000256" key="1">
    <source>
        <dbReference type="SAM" id="SignalP"/>
    </source>
</evidence>
<dbReference type="RefSeq" id="WP_076449046.1">
    <property type="nucleotide sequence ID" value="NZ_FTOJ01000001.1"/>
</dbReference>
<evidence type="ECO:0000313" key="3">
    <source>
        <dbReference type="EMBL" id="SIS55375.1"/>
    </source>
</evidence>
<dbReference type="STRING" id="551459.SAMN05421796_101260"/>
<evidence type="ECO:0000313" key="4">
    <source>
        <dbReference type="Proteomes" id="UP000186246"/>
    </source>
</evidence>
<feature type="signal peptide" evidence="1">
    <location>
        <begin position="1"/>
        <end position="18"/>
    </location>
</feature>
<feature type="chain" id="PRO_5044563622" description="Outer membrane protein beta-barrel domain-containing protein" evidence="1">
    <location>
        <begin position="19"/>
        <end position="166"/>
    </location>
</feature>
<keyword evidence="1" id="KW-0732">Signal</keyword>
<evidence type="ECO:0000313" key="2">
    <source>
        <dbReference type="EMBL" id="PQA96554.1"/>
    </source>
</evidence>
<dbReference type="EMBL" id="MUGO01000003">
    <property type="protein sequence ID" value="PQA96554.1"/>
    <property type="molecule type" value="Genomic_DNA"/>
</dbReference>
<dbReference type="Proteomes" id="UP000238314">
    <property type="component" value="Unassembled WGS sequence"/>
</dbReference>
<dbReference type="OrthoDB" id="1118003at2"/>
<dbReference type="Pfam" id="PF20351">
    <property type="entry name" value="DUF6646"/>
    <property type="match status" value="1"/>
</dbReference>
<protein>
    <recommendedName>
        <fullName evidence="6">Outer membrane protein beta-barrel domain-containing protein</fullName>
    </recommendedName>
</protein>
<evidence type="ECO:0008006" key="6">
    <source>
        <dbReference type="Google" id="ProtNLM"/>
    </source>
</evidence>
<evidence type="ECO:0000313" key="5">
    <source>
        <dbReference type="Proteomes" id="UP000238314"/>
    </source>
</evidence>
<dbReference type="EMBL" id="FTOJ01000001">
    <property type="protein sequence ID" value="SIS55375.1"/>
    <property type="molecule type" value="Genomic_DNA"/>
</dbReference>
<name>A0A1N7K1A5_9FLAO</name>
<reference evidence="3" key="3">
    <citation type="submission" date="2017-01" db="EMBL/GenBank/DDBJ databases">
        <authorList>
            <person name="Mah S.A."/>
            <person name="Swanson W.J."/>
            <person name="Moy G.W."/>
            <person name="Vacquier V.D."/>
        </authorList>
    </citation>
    <scope>NUCLEOTIDE SEQUENCE [LARGE SCALE GENOMIC DNA]</scope>
    <source>
        <strain evidence="3">DSM 21068</strain>
    </source>
</reference>
<sequence>MRKIFLTAAIAVFGFANAQNDAFSGKGDLKLNIGANIQSGGAGIMTSLDYGLGESFSIGAQAGYLLGIDEVYGDKSRIEHRFDVKARASAHLGDVIGLPANFDVYPGLNLGLKNFGAHAGARYFFKKGFGVFTEIQVPIAKYNKESANYRLLNNQFAFMAGVSFDL</sequence>
<dbReference type="Proteomes" id="UP000186246">
    <property type="component" value="Unassembled WGS sequence"/>
</dbReference>
<keyword evidence="5" id="KW-1185">Reference proteome</keyword>